<keyword evidence="3" id="KW-0804">Transcription</keyword>
<feature type="domain" description="HTH gntR-type" evidence="4">
    <location>
        <begin position="11"/>
        <end position="79"/>
    </location>
</feature>
<dbReference type="SUPFAM" id="SSF46785">
    <property type="entry name" value="Winged helix' DNA-binding domain"/>
    <property type="match status" value="1"/>
</dbReference>
<dbReference type="Pfam" id="PF00392">
    <property type="entry name" value="GntR"/>
    <property type="match status" value="1"/>
</dbReference>
<proteinExistence type="predicted"/>
<dbReference type="KEGG" id="ail:FLP10_04370"/>
<keyword evidence="2" id="KW-0238">DNA-binding</keyword>
<dbReference type="GO" id="GO:0003677">
    <property type="term" value="F:DNA binding"/>
    <property type="evidence" value="ECO:0007669"/>
    <property type="project" value="UniProtKB-KW"/>
</dbReference>
<dbReference type="PANTHER" id="PTHR38445:SF7">
    <property type="entry name" value="GNTR-FAMILY TRANSCRIPTIONAL REGULATOR"/>
    <property type="match status" value="1"/>
</dbReference>
<sequence>MIIRIDPASSTPIFEQLVRAVRAEVLAGRLAAGDRLPAARELAASLEVNVHTVLHAYQSLRDEGFVELRRGRGAIVTGAAAELAAVRRHAVDLVEAARERGITADAILALVREELSR</sequence>
<evidence type="ECO:0000256" key="3">
    <source>
        <dbReference type="ARBA" id="ARBA00023163"/>
    </source>
</evidence>
<dbReference type="EMBL" id="CP043505">
    <property type="protein sequence ID" value="QEO13740.1"/>
    <property type="molecule type" value="Genomic_DNA"/>
</dbReference>
<dbReference type="InterPro" id="IPR036390">
    <property type="entry name" value="WH_DNA-bd_sf"/>
</dbReference>
<organism evidence="5 6">
    <name type="scientific">Agromyces intestinalis</name>
    <dbReference type="NCBI Taxonomy" id="2592652"/>
    <lineage>
        <taxon>Bacteria</taxon>
        <taxon>Bacillati</taxon>
        <taxon>Actinomycetota</taxon>
        <taxon>Actinomycetes</taxon>
        <taxon>Micrococcales</taxon>
        <taxon>Microbacteriaceae</taxon>
        <taxon>Agromyces</taxon>
    </lineage>
</organism>
<accession>A0A5C1YDY1</accession>
<dbReference type="RefSeq" id="WP_149159763.1">
    <property type="nucleotide sequence ID" value="NZ_CP043505.1"/>
</dbReference>
<dbReference type="Gene3D" id="1.10.10.10">
    <property type="entry name" value="Winged helix-like DNA-binding domain superfamily/Winged helix DNA-binding domain"/>
    <property type="match status" value="1"/>
</dbReference>
<reference evidence="5 6" key="1">
    <citation type="submission" date="2019-09" db="EMBL/GenBank/DDBJ databases">
        <title>Genome sequencing of strain KACC 19306.</title>
        <authorList>
            <person name="Heo J."/>
            <person name="Kim S.-J."/>
            <person name="Kim J.-S."/>
            <person name="Hong S.-B."/>
            <person name="Kwon S.-W."/>
        </authorList>
    </citation>
    <scope>NUCLEOTIDE SEQUENCE [LARGE SCALE GENOMIC DNA]</scope>
    <source>
        <strain evidence="5 6">KACC 19306</strain>
    </source>
</reference>
<dbReference type="CDD" id="cd07377">
    <property type="entry name" value="WHTH_GntR"/>
    <property type="match status" value="1"/>
</dbReference>
<dbReference type="Proteomes" id="UP000324678">
    <property type="component" value="Chromosome"/>
</dbReference>
<dbReference type="GO" id="GO:0003700">
    <property type="term" value="F:DNA-binding transcription factor activity"/>
    <property type="evidence" value="ECO:0007669"/>
    <property type="project" value="InterPro"/>
</dbReference>
<dbReference type="OrthoDB" id="3192286at2"/>
<evidence type="ECO:0000313" key="5">
    <source>
        <dbReference type="EMBL" id="QEO13740.1"/>
    </source>
</evidence>
<keyword evidence="1" id="KW-0805">Transcription regulation</keyword>
<dbReference type="AlphaFoldDB" id="A0A5C1YDY1"/>
<keyword evidence="6" id="KW-1185">Reference proteome</keyword>
<gene>
    <name evidence="5" type="ORF">FLP10_04370</name>
</gene>
<protein>
    <submittedName>
        <fullName evidence="5">GntR family transcriptional regulator</fullName>
    </submittedName>
</protein>
<dbReference type="PANTHER" id="PTHR38445">
    <property type="entry name" value="HTH-TYPE TRANSCRIPTIONAL REPRESSOR YTRA"/>
    <property type="match status" value="1"/>
</dbReference>
<evidence type="ECO:0000313" key="6">
    <source>
        <dbReference type="Proteomes" id="UP000324678"/>
    </source>
</evidence>
<evidence type="ECO:0000256" key="1">
    <source>
        <dbReference type="ARBA" id="ARBA00023015"/>
    </source>
</evidence>
<dbReference type="PROSITE" id="PS50949">
    <property type="entry name" value="HTH_GNTR"/>
    <property type="match status" value="1"/>
</dbReference>
<evidence type="ECO:0000259" key="4">
    <source>
        <dbReference type="PROSITE" id="PS50949"/>
    </source>
</evidence>
<evidence type="ECO:0000256" key="2">
    <source>
        <dbReference type="ARBA" id="ARBA00023125"/>
    </source>
</evidence>
<name>A0A5C1YDY1_9MICO</name>
<dbReference type="SMART" id="SM00345">
    <property type="entry name" value="HTH_GNTR"/>
    <property type="match status" value="1"/>
</dbReference>
<dbReference type="InterPro" id="IPR000524">
    <property type="entry name" value="Tscrpt_reg_HTH_GntR"/>
</dbReference>
<dbReference type="InterPro" id="IPR036388">
    <property type="entry name" value="WH-like_DNA-bd_sf"/>
</dbReference>